<reference evidence="4 5" key="2">
    <citation type="submission" date="2016-08" db="EMBL/GenBank/DDBJ databases">
        <title>Pervasive Adenine N6-methylation of Active Genes in Fungi.</title>
        <authorList>
            <consortium name="DOE Joint Genome Institute"/>
            <person name="Mondo S.J."/>
            <person name="Dannebaum R.O."/>
            <person name="Kuo R.C."/>
            <person name="Labutti K."/>
            <person name="Haridas S."/>
            <person name="Kuo A."/>
            <person name="Salamov A."/>
            <person name="Ahrendt S.R."/>
            <person name="Lipzen A."/>
            <person name="Sullivan W."/>
            <person name="Andreopoulos W.B."/>
            <person name="Clum A."/>
            <person name="Lindquist E."/>
            <person name="Daum C."/>
            <person name="Ramamoorthy G.K."/>
            <person name="Gryganskyi A."/>
            <person name="Culley D."/>
            <person name="Magnuson J.K."/>
            <person name="James T.Y."/>
            <person name="O'Malley M.A."/>
            <person name="Stajich J.E."/>
            <person name="Spatafora J.W."/>
            <person name="Visel A."/>
            <person name="Grigoriev I.V."/>
        </authorList>
    </citation>
    <scope>NUCLEOTIDE SEQUENCE [LARGE SCALE GENOMIC DNA]</scope>
    <source>
        <strain evidence="5">finn</strain>
    </source>
</reference>
<dbReference type="Pfam" id="PF07716">
    <property type="entry name" value="bZIP_2"/>
    <property type="match status" value="1"/>
</dbReference>
<dbReference type="PROSITE" id="PS00036">
    <property type="entry name" value="BZIP_BASIC"/>
    <property type="match status" value="1"/>
</dbReference>
<evidence type="ECO:0000259" key="3">
    <source>
        <dbReference type="PROSITE" id="PS00036"/>
    </source>
</evidence>
<dbReference type="InterPro" id="IPR046347">
    <property type="entry name" value="bZIP_sf"/>
</dbReference>
<proteinExistence type="predicted"/>
<feature type="compositionally biased region" description="Low complexity" evidence="2">
    <location>
        <begin position="1"/>
        <end position="31"/>
    </location>
</feature>
<dbReference type="InterPro" id="IPR004827">
    <property type="entry name" value="bZIP"/>
</dbReference>
<organism evidence="4 5">
    <name type="scientific">Piromyces finnis</name>
    <dbReference type="NCBI Taxonomy" id="1754191"/>
    <lineage>
        <taxon>Eukaryota</taxon>
        <taxon>Fungi</taxon>
        <taxon>Fungi incertae sedis</taxon>
        <taxon>Chytridiomycota</taxon>
        <taxon>Chytridiomycota incertae sedis</taxon>
        <taxon>Neocallimastigomycetes</taxon>
        <taxon>Neocallimastigales</taxon>
        <taxon>Neocallimastigaceae</taxon>
        <taxon>Piromyces</taxon>
    </lineage>
</organism>
<evidence type="ECO:0000313" key="5">
    <source>
        <dbReference type="Proteomes" id="UP000193719"/>
    </source>
</evidence>
<reference evidence="4 5" key="1">
    <citation type="submission" date="2016-08" db="EMBL/GenBank/DDBJ databases">
        <title>Genomes of anaerobic fungi encode conserved fungal cellulosomes for biomass hydrolysis.</title>
        <authorList>
            <consortium name="DOE Joint Genome Institute"/>
            <person name="Haitjema C.H."/>
            <person name="Gilmore S.P."/>
            <person name="Henske J.K."/>
            <person name="Solomon K.V."/>
            <person name="De Groot R."/>
            <person name="Kuo A."/>
            <person name="Mondo S.J."/>
            <person name="Salamov A.A."/>
            <person name="Labutti K."/>
            <person name="Zhao Z."/>
            <person name="Chiniquy J."/>
            <person name="Barry K."/>
            <person name="Brewer H.M."/>
            <person name="Purvine S.O."/>
            <person name="Wright A.T."/>
            <person name="Boxma B."/>
            <person name="Van Alen T."/>
            <person name="Hackstein J.H."/>
            <person name="Baker S.E."/>
            <person name="Grigoriev I.V."/>
            <person name="O'Malley M.A."/>
        </authorList>
    </citation>
    <scope>NUCLEOTIDE SEQUENCE [LARGE SCALE GENOMIC DNA]</scope>
    <source>
        <strain evidence="5">finn</strain>
    </source>
</reference>
<gene>
    <name evidence="4" type="ORF">BCR36DRAFT_342459</name>
</gene>
<feature type="domain" description="BZIP" evidence="3">
    <location>
        <begin position="355"/>
        <end position="369"/>
    </location>
</feature>
<evidence type="ECO:0000313" key="4">
    <source>
        <dbReference type="EMBL" id="ORX60102.1"/>
    </source>
</evidence>
<dbReference type="Proteomes" id="UP000193719">
    <property type="component" value="Unassembled WGS sequence"/>
</dbReference>
<feature type="region of interest" description="Disordered" evidence="2">
    <location>
        <begin position="316"/>
        <end position="345"/>
    </location>
</feature>
<dbReference type="CDD" id="cd14705">
    <property type="entry name" value="bZIP_Zip1"/>
    <property type="match status" value="1"/>
</dbReference>
<sequence length="519" mass="58873">MKMSNNNSNNTNNLNNNKFFLSNGNNYNNGNDKQQEQIINYLNNTSNYYGNNDNTTNSVNTASSSILDTTSYQRNNNNNHTVNNNSIYINSNNNIEDHELDLWLREFTMDNFPLNVNNVSNTGNNNDNHNNNQLNTSDNTATQIKLRKTINSIRNNTIENQFNTQGDLINNEETAAQDKFLKIRKLKNIAIEDRAKKNGQMDNYTQNLQLISQSLNLVNNNSNSNTFNNKSFIPESSSPKFTVSSPLEIYKTNSSYPYTEGYKSIPQLSQFLMNDNINNENSQQHHSYTPNEILINKKDNIFNSFNVVSSPKDIPFSNDSSNYSNSLSRSSDYESNRTSSGKGKEVLVEEKLNDKRKRNNAASARFRAKKKLKEQMTDLTAKEMTQKAQNLEIKVKEMELEIKWLRSLVTKNVESKTLKEVYEENGYLFVNENDGSQNSVNRGSQKLISISDSVRSYSKCCCNIDKSKGGTCGKNGTIGHCKCGGIGYCLMNININKNKKIIKPKVASNQYPLISKDPI</sequence>
<protein>
    <recommendedName>
        <fullName evidence="3">BZIP domain-containing protein</fullName>
    </recommendedName>
</protein>
<keyword evidence="5" id="KW-1185">Reference proteome</keyword>
<dbReference type="Gene3D" id="1.20.5.170">
    <property type="match status" value="1"/>
</dbReference>
<dbReference type="AlphaFoldDB" id="A0A1Y1VN98"/>
<name>A0A1Y1VN98_9FUNG</name>
<evidence type="ECO:0000256" key="1">
    <source>
        <dbReference type="SAM" id="Coils"/>
    </source>
</evidence>
<accession>A0A1Y1VN98</accession>
<dbReference type="EMBL" id="MCFH01000002">
    <property type="protein sequence ID" value="ORX60102.1"/>
    <property type="molecule type" value="Genomic_DNA"/>
</dbReference>
<keyword evidence="1" id="KW-0175">Coiled coil</keyword>
<dbReference type="GO" id="GO:0003700">
    <property type="term" value="F:DNA-binding transcription factor activity"/>
    <property type="evidence" value="ECO:0007669"/>
    <property type="project" value="InterPro"/>
</dbReference>
<dbReference type="OrthoDB" id="1939598at2759"/>
<feature type="region of interest" description="Disordered" evidence="2">
    <location>
        <begin position="1"/>
        <end position="32"/>
    </location>
</feature>
<dbReference type="SUPFAM" id="SSF57959">
    <property type="entry name" value="Leucine zipper domain"/>
    <property type="match status" value="1"/>
</dbReference>
<evidence type="ECO:0000256" key="2">
    <source>
        <dbReference type="SAM" id="MobiDB-lite"/>
    </source>
</evidence>
<dbReference type="STRING" id="1754191.A0A1Y1VN98"/>
<feature type="compositionally biased region" description="Low complexity" evidence="2">
    <location>
        <begin position="317"/>
        <end position="330"/>
    </location>
</feature>
<comment type="caution">
    <text evidence="4">The sequence shown here is derived from an EMBL/GenBank/DDBJ whole genome shotgun (WGS) entry which is preliminary data.</text>
</comment>
<feature type="coiled-coil region" evidence="1">
    <location>
        <begin position="369"/>
        <end position="408"/>
    </location>
</feature>